<reference evidence="5" key="1">
    <citation type="journal article" date="2014" name="Int. J. Syst. Evol. Microbiol.">
        <title>Complete genome sequence of Corynebacterium casei LMG S-19264T (=DSM 44701T), isolated from a smear-ripened cheese.</title>
        <authorList>
            <consortium name="US DOE Joint Genome Institute (JGI-PGF)"/>
            <person name="Walter F."/>
            <person name="Albersmeier A."/>
            <person name="Kalinowski J."/>
            <person name="Ruckert C."/>
        </authorList>
    </citation>
    <scope>NUCLEOTIDE SEQUENCE</scope>
    <source>
        <strain evidence="5">CGMCC 1.15367</strain>
    </source>
</reference>
<dbReference type="EMBL" id="BMIQ01000002">
    <property type="protein sequence ID" value="GGD95723.1"/>
    <property type="molecule type" value="Genomic_DNA"/>
</dbReference>
<name>A0A916ZGY7_9HYPH</name>
<dbReference type="RefSeq" id="WP_188907455.1">
    <property type="nucleotide sequence ID" value="NZ_BMIQ01000002.1"/>
</dbReference>
<dbReference type="PANTHER" id="PTHR44688:SF16">
    <property type="entry name" value="DNA-BINDING TRANSCRIPTIONAL ACTIVATOR DEVR_DOSR"/>
    <property type="match status" value="1"/>
</dbReference>
<evidence type="ECO:0000313" key="6">
    <source>
        <dbReference type="Proteomes" id="UP000644699"/>
    </source>
</evidence>
<accession>A0A916ZGY7</accession>
<dbReference type="SMART" id="SM00421">
    <property type="entry name" value="HTH_LUXR"/>
    <property type="match status" value="1"/>
</dbReference>
<keyword evidence="2" id="KW-0238">DNA-binding</keyword>
<dbReference type="AlphaFoldDB" id="A0A916ZGY7"/>
<dbReference type="Gene3D" id="1.10.10.10">
    <property type="entry name" value="Winged helix-like DNA-binding domain superfamily/Winged helix DNA-binding domain"/>
    <property type="match status" value="1"/>
</dbReference>
<dbReference type="Proteomes" id="UP000644699">
    <property type="component" value="Unassembled WGS sequence"/>
</dbReference>
<proteinExistence type="predicted"/>
<dbReference type="GO" id="GO:0003677">
    <property type="term" value="F:DNA binding"/>
    <property type="evidence" value="ECO:0007669"/>
    <property type="project" value="UniProtKB-KW"/>
</dbReference>
<sequence>MQGEQAAWVTLSPAEAGVTGLAAALAQSFGFALPGCEAALDPVLDTLAAIPARRLVLFLDEAGAAHGEALAALLAELPDKLRLVAATRGDLSLPLSRLRMRGLLAEIDAKDLAFTRGEMRRLLGMLSPAEFDGFAELVAGWPALVRLAAARLASDPGAEDRAAILAGLHRDQRAFLEEQVFAALPPDAFALLAAAAGLDEVPPALACRLAGLPEAGAVASFERLEPLTAPLPGRPGWFALQPLVRAALAFDGDTAEARRRHSLAAVWFAGSGQIEKAVRHAGEAGDFGFAAETIRAAGGVDLFLRAGYTVLRRLIHGIPPDVVHASPGLRLCAVLVLAKEGQIHAAREAIEELKALAAEGGSPEMPERVLVHIDSLIDIYEDCHFEAAQVEWLEARVRSYRVTDTWERGWLHNHLCIAHTREGHLRLARLHALKALDCYREEGAAYAQVFMLVHLALVNLLGGRLAAATTFGRQAEDLIQKTQWSDENLLAIARIPMAETLYRQGHVRAADAILAEALPVVARGEGWVDVFARGFVTYARCRRQLGGAQAALAVADRAEDVAEDRGLDRLRLVADILRVETLTGAGLLDAAAEAARRLPDPRREADWPTRRERRDAQVALARLRLRAGDPHGAARDLAAFADTGREEDDALTGLTAEILLAEALAGADDAPGALGHLIRAVETAQPQGLTEPFSAEGEPFRHMVRALVRRFGLTVLSPAASAFVNRIVASAGDGSPAPRPGMLSAREADVLALLAAGRSNKEIARELGITEATAKFHLKNLFAKLGASRRTMAVSVAKAMGLLVSA</sequence>
<reference evidence="5" key="2">
    <citation type="submission" date="2020-09" db="EMBL/GenBank/DDBJ databases">
        <authorList>
            <person name="Sun Q."/>
            <person name="Zhou Y."/>
        </authorList>
    </citation>
    <scope>NUCLEOTIDE SEQUENCE</scope>
    <source>
        <strain evidence="5">CGMCC 1.15367</strain>
    </source>
</reference>
<protein>
    <submittedName>
        <fullName evidence="5">Transcriptional regulator</fullName>
    </submittedName>
</protein>
<dbReference type="Pfam" id="PF00196">
    <property type="entry name" value="GerE"/>
    <property type="match status" value="1"/>
</dbReference>
<dbReference type="InterPro" id="IPR036388">
    <property type="entry name" value="WH-like_DNA-bd_sf"/>
</dbReference>
<dbReference type="GO" id="GO:0006355">
    <property type="term" value="P:regulation of DNA-templated transcription"/>
    <property type="evidence" value="ECO:0007669"/>
    <property type="project" value="InterPro"/>
</dbReference>
<evidence type="ECO:0000313" key="5">
    <source>
        <dbReference type="EMBL" id="GGD95723.1"/>
    </source>
</evidence>
<dbReference type="InterPro" id="IPR041617">
    <property type="entry name" value="TPR_MalT"/>
</dbReference>
<dbReference type="CDD" id="cd06170">
    <property type="entry name" value="LuxR_C_like"/>
    <property type="match status" value="1"/>
</dbReference>
<dbReference type="Pfam" id="PF17874">
    <property type="entry name" value="TPR_MalT"/>
    <property type="match status" value="1"/>
</dbReference>
<dbReference type="PROSITE" id="PS50043">
    <property type="entry name" value="HTH_LUXR_2"/>
    <property type="match status" value="1"/>
</dbReference>
<evidence type="ECO:0000259" key="4">
    <source>
        <dbReference type="PROSITE" id="PS50043"/>
    </source>
</evidence>
<comment type="caution">
    <text evidence="5">The sequence shown here is derived from an EMBL/GenBank/DDBJ whole genome shotgun (WGS) entry which is preliminary data.</text>
</comment>
<dbReference type="Gene3D" id="1.25.40.10">
    <property type="entry name" value="Tetratricopeptide repeat domain"/>
    <property type="match status" value="1"/>
</dbReference>
<dbReference type="PRINTS" id="PR00038">
    <property type="entry name" value="HTHLUXR"/>
</dbReference>
<feature type="domain" description="HTH luxR-type" evidence="4">
    <location>
        <begin position="736"/>
        <end position="801"/>
    </location>
</feature>
<dbReference type="Pfam" id="PF25873">
    <property type="entry name" value="WHD_MalT"/>
    <property type="match status" value="1"/>
</dbReference>
<dbReference type="SUPFAM" id="SSF46894">
    <property type="entry name" value="C-terminal effector domain of the bipartite response regulators"/>
    <property type="match status" value="1"/>
</dbReference>
<keyword evidence="3" id="KW-0804">Transcription</keyword>
<evidence type="ECO:0000256" key="3">
    <source>
        <dbReference type="ARBA" id="ARBA00023163"/>
    </source>
</evidence>
<dbReference type="SUPFAM" id="SSF48452">
    <property type="entry name" value="TPR-like"/>
    <property type="match status" value="1"/>
</dbReference>
<dbReference type="InterPro" id="IPR011990">
    <property type="entry name" value="TPR-like_helical_dom_sf"/>
</dbReference>
<dbReference type="InterPro" id="IPR059106">
    <property type="entry name" value="WHD_MalT"/>
</dbReference>
<keyword evidence="1" id="KW-0805">Transcription regulation</keyword>
<dbReference type="InterPro" id="IPR016032">
    <property type="entry name" value="Sig_transdc_resp-reg_C-effctor"/>
</dbReference>
<evidence type="ECO:0000256" key="1">
    <source>
        <dbReference type="ARBA" id="ARBA00023015"/>
    </source>
</evidence>
<gene>
    <name evidence="5" type="primary">acoK</name>
    <name evidence="5" type="ORF">GCM10011390_13120</name>
</gene>
<organism evidence="5 6">
    <name type="scientific">Aureimonas endophytica</name>
    <dbReference type="NCBI Taxonomy" id="2027858"/>
    <lineage>
        <taxon>Bacteria</taxon>
        <taxon>Pseudomonadati</taxon>
        <taxon>Pseudomonadota</taxon>
        <taxon>Alphaproteobacteria</taxon>
        <taxon>Hyphomicrobiales</taxon>
        <taxon>Aurantimonadaceae</taxon>
        <taxon>Aureimonas</taxon>
    </lineage>
</organism>
<dbReference type="InterPro" id="IPR000792">
    <property type="entry name" value="Tscrpt_reg_LuxR_C"/>
</dbReference>
<evidence type="ECO:0000256" key="2">
    <source>
        <dbReference type="ARBA" id="ARBA00023125"/>
    </source>
</evidence>
<keyword evidence="6" id="KW-1185">Reference proteome</keyword>
<dbReference type="PANTHER" id="PTHR44688">
    <property type="entry name" value="DNA-BINDING TRANSCRIPTIONAL ACTIVATOR DEVR_DOSR"/>
    <property type="match status" value="1"/>
</dbReference>